<feature type="binding site" evidence="9">
    <location>
        <position position="309"/>
    </location>
    <ligand>
        <name>substrate</name>
    </ligand>
</feature>
<evidence type="ECO:0000313" key="15">
    <source>
        <dbReference type="EMBL" id="SCP02610.1"/>
    </source>
</evidence>
<dbReference type="RefSeq" id="XP_028863643.1">
    <property type="nucleotide sequence ID" value="XM_029007233.1"/>
</dbReference>
<sequence>MNGNSKGGGNKNVVGAVKAISQNKGKNKSDKNNGIENVNKTNKNKQVIKENEKKEYNDWKNERKENSHVEKEKKASDNLQNVSQNEKSPNNIIKNSNNNSSSKVKPNKKIKNKKKVDKLDIILNEFQSGEVEKEVKKNEEELIEKEERDKKRIDLDEFEIERIKKNTVLKENFIQEQNNSHIRLLKNWPQIEKSVQTSPATVPIELVFQGENYPVGEILEYKHVLSGKSLQEKKEREKLNIDYYDDLRKAAECHRQVRKYIQSYVKPGRKMIDIVQETEKKTRELILSNKLKCGWGFPTGCSLNHCAAHYTPNYGDNTVLKYDDVCKLDFGVHVNGYIIDCAFTIAFNEKYDNLIKATQDGTNVGIKEAGIDARMCDIGESIQEAIESYEIELNQKVYPIKAISNLRGHSINKYIIHGGKCVPIVRQKEKSEIMEEGELFAIETFASTGKGYVTHDNECSHYMRNPDKQFVPIRLNSAKTLLKVINENFDTLPFCHRWLDDLGQTRHFMALKTLVDLNIVEPYPPLCDIKNSFTSQMEHTILLRPTCKEVLSRGPDF</sequence>
<feature type="compositionally biased region" description="Low complexity" evidence="12">
    <location>
        <begin position="87"/>
        <end position="104"/>
    </location>
</feature>
<evidence type="ECO:0000259" key="13">
    <source>
        <dbReference type="Pfam" id="PF00557"/>
    </source>
</evidence>
<dbReference type="InterPro" id="IPR050247">
    <property type="entry name" value="Met_Aminopeptidase_Type2"/>
</dbReference>
<dbReference type="PANTHER" id="PTHR45777">
    <property type="entry name" value="METHIONINE AMINOPEPTIDASE 2"/>
    <property type="match status" value="1"/>
</dbReference>
<dbReference type="AlphaFoldDB" id="A0A1A8WDU0"/>
<dbReference type="InterPro" id="IPR036388">
    <property type="entry name" value="WH-like_DNA-bd_sf"/>
</dbReference>
<comment type="cofactor">
    <cofactor evidence="3">
        <name>Fe(2+)</name>
        <dbReference type="ChEBI" id="CHEBI:29033"/>
    </cofactor>
</comment>
<reference evidence="16" key="1">
    <citation type="submission" date="2016-05" db="EMBL/GenBank/DDBJ databases">
        <authorList>
            <person name="Naeem Raeece"/>
        </authorList>
    </citation>
    <scope>NUCLEOTIDE SEQUENCE [LARGE SCALE GENOMIC DNA]</scope>
</reference>
<dbReference type="InterPro" id="IPR036390">
    <property type="entry name" value="WH_DNA-bd_sf"/>
</dbReference>
<evidence type="ECO:0000313" key="17">
    <source>
        <dbReference type="Proteomes" id="UP000219813"/>
    </source>
</evidence>
<evidence type="ECO:0000256" key="6">
    <source>
        <dbReference type="ARBA" id="ARBA00022670"/>
    </source>
</evidence>
<organism evidence="14 16">
    <name type="scientific">Plasmodium malariae</name>
    <dbReference type="NCBI Taxonomy" id="5858"/>
    <lineage>
        <taxon>Eukaryota</taxon>
        <taxon>Sar</taxon>
        <taxon>Alveolata</taxon>
        <taxon>Apicomplexa</taxon>
        <taxon>Aconoidasida</taxon>
        <taxon>Haemosporida</taxon>
        <taxon>Plasmodiidae</taxon>
        <taxon>Plasmodium</taxon>
        <taxon>Plasmodium (Plasmodium)</taxon>
    </lineage>
</organism>
<feature type="binding site" evidence="9">
    <location>
        <position position="329"/>
    </location>
    <ligand>
        <name>a divalent metal cation</name>
        <dbReference type="ChEBI" id="CHEBI:60240"/>
        <label>1</label>
    </ligand>
</feature>
<comment type="cofactor">
    <cofactor evidence="2">
        <name>Mn(2+)</name>
        <dbReference type="ChEBI" id="CHEBI:29035"/>
    </cofactor>
</comment>
<feature type="region of interest" description="Disordered" evidence="12">
    <location>
        <begin position="1"/>
        <end position="112"/>
    </location>
</feature>
<protein>
    <recommendedName>
        <fullName evidence="9">Methionine aminopeptidase 2</fullName>
        <shortName evidence="9">MAP 2</shortName>
        <shortName evidence="9">MetAP 2</shortName>
        <ecNumber evidence="9">3.4.11.18</ecNumber>
    </recommendedName>
    <alternativeName>
        <fullName evidence="9">Peptidase M</fullName>
    </alternativeName>
</protein>
<dbReference type="Gene3D" id="3.90.230.10">
    <property type="entry name" value="Creatinase/methionine aminopeptidase superfamily"/>
    <property type="match status" value="1"/>
</dbReference>
<evidence type="ECO:0000313" key="14">
    <source>
        <dbReference type="EMBL" id="SBS89383.1"/>
    </source>
</evidence>
<feature type="binding site" evidence="9">
    <location>
        <position position="409"/>
    </location>
    <ligand>
        <name>a divalent metal cation</name>
        <dbReference type="ChEBI" id="CHEBI:60240"/>
        <label>2</label>
        <note>catalytic</note>
    </ligand>
</feature>
<keyword evidence="4 9" id="KW-0031">Aminopeptidase</keyword>
<comment type="cofactor">
    <cofactor evidence="9">
        <name>Co(2+)</name>
        <dbReference type="ChEBI" id="CHEBI:48828"/>
    </cofactor>
    <cofactor evidence="9">
        <name>Zn(2+)</name>
        <dbReference type="ChEBI" id="CHEBI:29105"/>
    </cofactor>
    <cofactor evidence="9">
        <name>Mn(2+)</name>
        <dbReference type="ChEBI" id="CHEBI:29035"/>
    </cofactor>
    <cofactor evidence="9">
        <name>Fe(2+)</name>
        <dbReference type="ChEBI" id="CHEBI:29033"/>
    </cofactor>
    <text evidence="9">Binds 2 divalent metal cations per subunit. Has a high-affinity and a low affinity metal-binding site. The true nature of the physiological cofactor is under debate. The enzyme is active with cobalt, zinc, manganese or divalent iron ions. Most likely, methionine aminopeptidases function as mononuclear Fe(2+)-metalloproteases under physiological conditions, and the catalytically relevant metal-binding site has been assigned to the histidine-containing high-affinity site.</text>
</comment>
<feature type="compositionally biased region" description="Gly residues" evidence="12">
    <location>
        <begin position="1"/>
        <end position="10"/>
    </location>
</feature>
<keyword evidence="8 9" id="KW-0378">Hydrolase</keyword>
<evidence type="ECO:0000256" key="12">
    <source>
        <dbReference type="SAM" id="MobiDB-lite"/>
    </source>
</evidence>
<dbReference type="InterPro" id="IPR001714">
    <property type="entry name" value="Pept_M24_MAP"/>
</dbReference>
<comment type="function">
    <text evidence="9 10">Cotranslationally removes the N-terminal methionine from nascent proteins. The N-terminal methionine is often cleaved when the second residue in the primary sequence is small and uncharged (Met-Ala-, Cys, Gly, Pro, Ser, Thr, or Val).</text>
</comment>
<dbReference type="EMBL" id="LT594634">
    <property type="protein sequence ID" value="SCP02610.1"/>
    <property type="molecule type" value="Genomic_DNA"/>
</dbReference>
<feature type="binding site" evidence="9">
    <location>
        <position position="443"/>
    </location>
    <ligand>
        <name>a divalent metal cation</name>
        <dbReference type="ChEBI" id="CHEBI:60240"/>
        <label>2</label>
        <note>catalytic</note>
    </ligand>
</feature>
<feature type="binding site" evidence="9">
    <location>
        <position position="340"/>
    </location>
    <ligand>
        <name>a divalent metal cation</name>
        <dbReference type="ChEBI" id="CHEBI:60240"/>
        <label>2</label>
        <note>catalytic</note>
    </ligand>
</feature>
<dbReference type="FunFam" id="3.90.230.10:FF:000015">
    <property type="entry name" value="Methionine aminopeptidase 2"/>
    <property type="match status" value="1"/>
</dbReference>
<dbReference type="VEuPathDB" id="PlasmoDB:PmUG01_13025700"/>
<feature type="binding site" evidence="9">
    <location>
        <position position="538"/>
    </location>
    <ligand>
        <name>a divalent metal cation</name>
        <dbReference type="ChEBI" id="CHEBI:60240"/>
        <label>1</label>
    </ligand>
</feature>
<dbReference type="CDD" id="cd01088">
    <property type="entry name" value="MetAP2"/>
    <property type="match status" value="1"/>
</dbReference>
<dbReference type="FunFam" id="1.10.10.10:FF:000370">
    <property type="entry name" value="Methionine aminopeptidase 2"/>
    <property type="match status" value="1"/>
</dbReference>
<proteinExistence type="inferred from homology"/>
<feature type="domain" description="Peptidase M24" evidence="13">
    <location>
        <begin position="246"/>
        <end position="445"/>
    </location>
</feature>
<evidence type="ECO:0000256" key="11">
    <source>
        <dbReference type="SAM" id="Coils"/>
    </source>
</evidence>
<dbReference type="Pfam" id="PF00557">
    <property type="entry name" value="Peptidase_M24"/>
    <property type="match status" value="1"/>
</dbReference>
<dbReference type="OrthoDB" id="7848262at2759"/>
<dbReference type="SUPFAM" id="SSF46785">
    <property type="entry name" value="Winged helix' DNA-binding domain"/>
    <property type="match status" value="1"/>
</dbReference>
<dbReference type="SUPFAM" id="SSF55920">
    <property type="entry name" value="Creatinase/aminopeptidase"/>
    <property type="match status" value="1"/>
</dbReference>
<comment type="similarity">
    <text evidence="9">Belongs to the peptidase M24A family. Methionine aminopeptidase eukaryotic type 2 subfamily.</text>
</comment>
<feature type="compositionally biased region" description="Polar residues" evidence="12">
    <location>
        <begin position="35"/>
        <end position="45"/>
    </location>
</feature>
<evidence type="ECO:0000256" key="7">
    <source>
        <dbReference type="ARBA" id="ARBA00022723"/>
    </source>
</evidence>
<comment type="catalytic activity">
    <reaction evidence="1 9 10">
        <text>Release of N-terminal amino acids, preferentially methionine, from peptides and arylamides.</text>
        <dbReference type="EC" id="3.4.11.18"/>
    </reaction>
</comment>
<evidence type="ECO:0000256" key="8">
    <source>
        <dbReference type="ARBA" id="ARBA00022801"/>
    </source>
</evidence>
<feature type="compositionally biased region" description="Basic and acidic residues" evidence="12">
    <location>
        <begin position="47"/>
        <end position="76"/>
    </location>
</feature>
<dbReference type="PRINTS" id="PR00599">
    <property type="entry name" value="MAPEPTIDASE"/>
</dbReference>
<dbReference type="EMBL" id="FLQW01001387">
    <property type="protein sequence ID" value="SBS89383.1"/>
    <property type="molecule type" value="Genomic_DNA"/>
</dbReference>
<gene>
    <name evidence="15" type="primary">METAP2</name>
    <name evidence="14" type="ORF">PMALA_025910</name>
    <name evidence="15" type="ORF">PMUG01_13025700</name>
</gene>
<dbReference type="OMA" id="GNGWVYD"/>
<evidence type="ECO:0000256" key="1">
    <source>
        <dbReference type="ARBA" id="ARBA00000294"/>
    </source>
</evidence>
<feature type="binding site" evidence="9">
    <location>
        <position position="538"/>
    </location>
    <ligand>
        <name>a divalent metal cation</name>
        <dbReference type="ChEBI" id="CHEBI:60240"/>
        <label>2</label>
        <note>catalytic</note>
    </ligand>
</feature>
<dbReference type="Proteomes" id="UP000078597">
    <property type="component" value="Unassembled WGS sequence"/>
</dbReference>
<feature type="binding site" evidence="9">
    <location>
        <position position="417"/>
    </location>
    <ligand>
        <name>substrate</name>
    </ligand>
</feature>
<evidence type="ECO:0000256" key="2">
    <source>
        <dbReference type="ARBA" id="ARBA00001936"/>
    </source>
</evidence>
<dbReference type="EC" id="3.4.11.18" evidence="9"/>
<keyword evidence="6 9" id="KW-0645">Protease</keyword>
<dbReference type="GO" id="GO:0004239">
    <property type="term" value="F:initiator methionyl aminopeptidase activity"/>
    <property type="evidence" value="ECO:0007669"/>
    <property type="project" value="UniProtKB-UniRule"/>
</dbReference>
<keyword evidence="7 9" id="KW-0479">Metal-binding</keyword>
<dbReference type="PROSITE" id="PS01202">
    <property type="entry name" value="MAP_2"/>
    <property type="match status" value="1"/>
</dbReference>
<feature type="coiled-coil region" evidence="11">
    <location>
        <begin position="128"/>
        <end position="156"/>
    </location>
</feature>
<evidence type="ECO:0000313" key="16">
    <source>
        <dbReference type="Proteomes" id="UP000078597"/>
    </source>
</evidence>
<dbReference type="KEGG" id="pmal:PMUG01_13025700"/>
<evidence type="ECO:0000256" key="4">
    <source>
        <dbReference type="ARBA" id="ARBA00022438"/>
    </source>
</evidence>
<dbReference type="InterPro" id="IPR002468">
    <property type="entry name" value="Pept_M24A_MAP2"/>
</dbReference>
<dbReference type="GeneID" id="39870968"/>
<keyword evidence="11" id="KW-0175">Coiled coil</keyword>
<reference evidence="14" key="2">
    <citation type="submission" date="2016-05" db="EMBL/GenBank/DDBJ databases">
        <authorList>
            <person name="Lavstsen T."/>
            <person name="Jespersen J.S."/>
        </authorList>
    </citation>
    <scope>NUCLEOTIDE SEQUENCE [LARGE SCALE GENOMIC DNA]</scope>
</reference>
<dbReference type="Proteomes" id="UP000219813">
    <property type="component" value="Chromosome 13"/>
</dbReference>
<dbReference type="NCBIfam" id="TIGR00501">
    <property type="entry name" value="met_pdase_II"/>
    <property type="match status" value="1"/>
</dbReference>
<feature type="compositionally biased region" description="Polar residues" evidence="12">
    <location>
        <begin position="77"/>
        <end position="86"/>
    </location>
</feature>
<evidence type="ECO:0000256" key="3">
    <source>
        <dbReference type="ARBA" id="ARBA00001954"/>
    </source>
</evidence>
<dbReference type="PANTHER" id="PTHR45777:SF2">
    <property type="entry name" value="METHIONINE AMINOPEPTIDASE 2"/>
    <property type="match status" value="1"/>
</dbReference>
<evidence type="ECO:0000256" key="9">
    <source>
        <dbReference type="HAMAP-Rule" id="MF_03175"/>
    </source>
</evidence>
<dbReference type="GO" id="GO:0070006">
    <property type="term" value="F:metalloaminopeptidase activity"/>
    <property type="evidence" value="ECO:0007669"/>
    <property type="project" value="UniProtKB-UniRule"/>
</dbReference>
<dbReference type="HAMAP" id="MF_03175">
    <property type="entry name" value="MetAP_2_euk"/>
    <property type="match status" value="1"/>
</dbReference>
<name>A0A1A8WDU0_PLAMA</name>
<dbReference type="GO" id="GO:0005737">
    <property type="term" value="C:cytoplasm"/>
    <property type="evidence" value="ECO:0007669"/>
    <property type="project" value="UniProtKB-SubCell"/>
</dbReference>
<evidence type="ECO:0000256" key="5">
    <source>
        <dbReference type="ARBA" id="ARBA00022490"/>
    </source>
</evidence>
<dbReference type="GO" id="GO:0046872">
    <property type="term" value="F:metal ion binding"/>
    <property type="evidence" value="ECO:0007669"/>
    <property type="project" value="UniProtKB-UniRule"/>
</dbReference>
<accession>A0A1A8WDU0</accession>
<feature type="binding site" evidence="9">
    <location>
        <position position="340"/>
    </location>
    <ligand>
        <name>a divalent metal cation</name>
        <dbReference type="ChEBI" id="CHEBI:60240"/>
        <label>1</label>
    </ligand>
</feature>
<keyword evidence="17" id="KW-1185">Reference proteome</keyword>
<dbReference type="InterPro" id="IPR018349">
    <property type="entry name" value="Pept_M24A_MAP2_BS"/>
</dbReference>
<keyword evidence="5 9" id="KW-0963">Cytoplasm</keyword>
<dbReference type="InterPro" id="IPR036005">
    <property type="entry name" value="Creatinase/aminopeptidase-like"/>
</dbReference>
<dbReference type="InterPro" id="IPR000994">
    <property type="entry name" value="Pept_M24"/>
</dbReference>
<reference evidence="15 17" key="3">
    <citation type="submission" date="2016-06" db="EMBL/GenBank/DDBJ databases">
        <authorList>
            <consortium name="Pathogen Informatics"/>
        </authorList>
    </citation>
    <scope>NUCLEOTIDE SEQUENCE [LARGE SCALE GENOMIC DNA]</scope>
</reference>
<evidence type="ECO:0000256" key="10">
    <source>
        <dbReference type="RuleBase" id="RU003653"/>
    </source>
</evidence>
<comment type="subcellular location">
    <subcellularLocation>
        <location evidence="9">Cytoplasm</location>
    </subcellularLocation>
</comment>
<dbReference type="GO" id="GO:0006508">
    <property type="term" value="P:proteolysis"/>
    <property type="evidence" value="ECO:0007669"/>
    <property type="project" value="UniProtKB-KW"/>
</dbReference>
<dbReference type="Gene3D" id="1.10.10.10">
    <property type="entry name" value="Winged helix-like DNA-binding domain superfamily/Winged helix DNA-binding domain"/>
    <property type="match status" value="1"/>
</dbReference>